<proteinExistence type="predicted"/>
<evidence type="ECO:0000256" key="1">
    <source>
        <dbReference type="SAM" id="Phobius"/>
    </source>
</evidence>
<gene>
    <name evidence="2" type="ORF">KV203_06880</name>
</gene>
<keyword evidence="1" id="KW-0812">Transmembrane</keyword>
<dbReference type="InterPro" id="IPR025597">
    <property type="entry name" value="DUF4345"/>
</dbReference>
<evidence type="ECO:0000313" key="3">
    <source>
        <dbReference type="Proteomes" id="UP000887023"/>
    </source>
</evidence>
<accession>A0ABX8SC98</accession>
<evidence type="ECO:0000313" key="2">
    <source>
        <dbReference type="EMBL" id="QXQ15071.1"/>
    </source>
</evidence>
<organism evidence="2 3">
    <name type="scientific">Skermania pinensis</name>
    <dbReference type="NCBI Taxonomy" id="39122"/>
    <lineage>
        <taxon>Bacteria</taxon>
        <taxon>Bacillati</taxon>
        <taxon>Actinomycetota</taxon>
        <taxon>Actinomycetes</taxon>
        <taxon>Mycobacteriales</taxon>
        <taxon>Gordoniaceae</taxon>
        <taxon>Skermania</taxon>
    </lineage>
</organism>
<sequence>MSQLQNVARFVGATCIGIATLQMVAGTRIEPGMVDDDPTVDSHVRFMGAIFAGYGLNWLGAASPTGDVARMRTLAGLMALGGAARLGTRARMGRPHRFHDLLLAIELAAPGLVEVAARNDRRALGSSAAV</sequence>
<dbReference type="Proteomes" id="UP000887023">
    <property type="component" value="Chromosome"/>
</dbReference>
<reference evidence="2" key="1">
    <citation type="submission" date="2021-07" db="EMBL/GenBank/DDBJ databases">
        <title>Candidatus Kaistella beijingensis sp. nov. isolated from a municipal wastewater treatment plant is involved in sludge foaming.</title>
        <authorList>
            <person name="Song Y."/>
            <person name="Liu S.-J."/>
        </authorList>
    </citation>
    <scope>NUCLEOTIDE SEQUENCE</scope>
    <source>
        <strain evidence="2">DSM 43998</strain>
    </source>
</reference>
<keyword evidence="3" id="KW-1185">Reference proteome</keyword>
<dbReference type="EMBL" id="CP079105">
    <property type="protein sequence ID" value="QXQ15071.1"/>
    <property type="molecule type" value="Genomic_DNA"/>
</dbReference>
<keyword evidence="1" id="KW-0472">Membrane</keyword>
<feature type="transmembrane region" description="Helical" evidence="1">
    <location>
        <begin position="42"/>
        <end position="62"/>
    </location>
</feature>
<keyword evidence="1" id="KW-1133">Transmembrane helix</keyword>
<name>A0ABX8SC98_9ACTN</name>
<dbReference type="RefSeq" id="WP_083529927.1">
    <property type="nucleotide sequence ID" value="NZ_CBCRUZ010000013.1"/>
</dbReference>
<protein>
    <submittedName>
        <fullName evidence="2">DUF4345 domain-containing protein</fullName>
    </submittedName>
</protein>
<dbReference type="Pfam" id="PF14248">
    <property type="entry name" value="DUF4345"/>
    <property type="match status" value="1"/>
</dbReference>